<name>A0A6P0CH51_9RHOB</name>
<feature type="transmembrane region" description="Helical" evidence="1">
    <location>
        <begin position="439"/>
        <end position="463"/>
    </location>
</feature>
<keyword evidence="1" id="KW-1133">Transmembrane helix</keyword>
<feature type="transmembrane region" description="Helical" evidence="1">
    <location>
        <begin position="354"/>
        <end position="372"/>
    </location>
</feature>
<proteinExistence type="predicted"/>
<feature type="transmembrane region" description="Helical" evidence="1">
    <location>
        <begin position="180"/>
        <end position="201"/>
    </location>
</feature>
<feature type="transmembrane region" description="Helical" evidence="1">
    <location>
        <begin position="207"/>
        <end position="227"/>
    </location>
</feature>
<evidence type="ECO:0000313" key="3">
    <source>
        <dbReference type="Proteomes" id="UP000468591"/>
    </source>
</evidence>
<accession>A0A6P0CH51</accession>
<dbReference type="EMBL" id="JAABNT010000010">
    <property type="protein sequence ID" value="NEK23794.1"/>
    <property type="molecule type" value="Genomic_DNA"/>
</dbReference>
<keyword evidence="1" id="KW-0472">Membrane</keyword>
<feature type="transmembrane region" description="Helical" evidence="1">
    <location>
        <begin position="274"/>
        <end position="294"/>
    </location>
</feature>
<evidence type="ECO:0000256" key="1">
    <source>
        <dbReference type="SAM" id="Phobius"/>
    </source>
</evidence>
<feature type="transmembrane region" description="Helical" evidence="1">
    <location>
        <begin position="88"/>
        <end position="105"/>
    </location>
</feature>
<evidence type="ECO:0008006" key="4">
    <source>
        <dbReference type="Google" id="ProtNLM"/>
    </source>
</evidence>
<keyword evidence="1" id="KW-0812">Transmembrane</keyword>
<keyword evidence="3" id="KW-1185">Reference proteome</keyword>
<organism evidence="2 3">
    <name type="scientific">Sulfitobacter sediminilitoris</name>
    <dbReference type="NCBI Taxonomy" id="2698830"/>
    <lineage>
        <taxon>Bacteria</taxon>
        <taxon>Pseudomonadati</taxon>
        <taxon>Pseudomonadota</taxon>
        <taxon>Alphaproteobacteria</taxon>
        <taxon>Rhodobacterales</taxon>
        <taxon>Roseobacteraceae</taxon>
        <taxon>Sulfitobacter</taxon>
    </lineage>
</organism>
<gene>
    <name evidence="2" type="ORF">GV827_15460</name>
</gene>
<sequence length="464" mass="49310">MKVDTLANKVAGLLLCVITALVVCKEWGLADWTQSVKPVLTLALVSIFVVQVRWSRKAFIAVALLISIALAVTDSDWLGIVVRGLETAAFIGAFFAALSTLRNVAETSPAIQRAGRFLAGQPPGRRYAALTGGGQAFALLLNYGSLQLLGALATANAKTEPNEEIREHRMRRMLLAVQRAFVSTLPWSPLSFAMAITISVIPDTSWAQALLPGLVSSCLLAGIGWGLDTVFKPRLTVTPVRTKPEGTWATMLPLAFLLVVLVLGVVSLNSLTNVRIVGIVAVLVPCIAMAWLLIQHWTDRPFATAGSRLKTYVLRELPGYRGELTLLMMAGFIGTTGSHLFGPLVQAAGFDPSSIPAWMILVSFVWIIPLAGQIGMNPILAVTLTAPLIPGAADLGVQPTAIVVAITSGWALSGASSPFTATTLLIGSFANITAHRVGLVWNGAYTLICGCALSLWVVIFAFAF</sequence>
<reference evidence="2 3" key="1">
    <citation type="submission" date="2020-01" db="EMBL/GenBank/DDBJ databases">
        <title>Sulfitobacter sediminilitoris sp. nov., isolated from a tidal flat.</title>
        <authorList>
            <person name="Park S."/>
            <person name="Yoon J.-H."/>
        </authorList>
    </citation>
    <scope>NUCLEOTIDE SEQUENCE [LARGE SCALE GENOMIC DNA]</scope>
    <source>
        <strain evidence="2 3">JBTF-M27</strain>
    </source>
</reference>
<protein>
    <recommendedName>
        <fullName evidence="4">H+/citrate symporter</fullName>
    </recommendedName>
</protein>
<feature type="transmembrane region" description="Helical" evidence="1">
    <location>
        <begin position="248"/>
        <end position="268"/>
    </location>
</feature>
<evidence type="ECO:0000313" key="2">
    <source>
        <dbReference type="EMBL" id="NEK23794.1"/>
    </source>
</evidence>
<feature type="transmembrane region" description="Helical" evidence="1">
    <location>
        <begin position="59"/>
        <end position="82"/>
    </location>
</feature>
<dbReference type="AlphaFoldDB" id="A0A6P0CH51"/>
<dbReference type="Proteomes" id="UP000468591">
    <property type="component" value="Unassembled WGS sequence"/>
</dbReference>
<feature type="transmembrane region" description="Helical" evidence="1">
    <location>
        <begin position="403"/>
        <end position="427"/>
    </location>
</feature>
<comment type="caution">
    <text evidence="2">The sequence shown here is derived from an EMBL/GenBank/DDBJ whole genome shotgun (WGS) entry which is preliminary data.</text>
</comment>
<feature type="transmembrane region" description="Helical" evidence="1">
    <location>
        <begin position="324"/>
        <end position="342"/>
    </location>
</feature>